<dbReference type="Proteomes" id="UP000597617">
    <property type="component" value="Unassembled WGS sequence"/>
</dbReference>
<name>A0ABS0IJ35_9BACT</name>
<dbReference type="Pfam" id="PF12728">
    <property type="entry name" value="HTH_17"/>
    <property type="match status" value="1"/>
</dbReference>
<dbReference type="RefSeq" id="WP_196282749.1">
    <property type="nucleotide sequence ID" value="NZ_JADQDQ010000005.1"/>
</dbReference>
<dbReference type="SUPFAM" id="SSF46955">
    <property type="entry name" value="Putative DNA-binding domain"/>
    <property type="match status" value="1"/>
</dbReference>
<reference evidence="2 3" key="1">
    <citation type="submission" date="2020-11" db="EMBL/GenBank/DDBJ databases">
        <authorList>
            <person name="Kim M.K."/>
        </authorList>
    </citation>
    <scope>NUCLEOTIDE SEQUENCE [LARGE SCALE GENOMIC DNA]</scope>
    <source>
        <strain evidence="2 3">BT683</strain>
    </source>
</reference>
<gene>
    <name evidence="2" type="ORF">I2I05_13370</name>
</gene>
<sequence length="95" mass="10916">MSNLIILADSPEAFREFLRDTFAEIMAPGAPKVDGPDSLLTKTEACREFGISLTTLTEWQKNGIVPFVRLGRRIYFERSKMLEAGRSHTRYQHRK</sequence>
<organism evidence="2 3">
    <name type="scientific">Hymenobacter jeongseonensis</name>
    <dbReference type="NCBI Taxonomy" id="2791027"/>
    <lineage>
        <taxon>Bacteria</taxon>
        <taxon>Pseudomonadati</taxon>
        <taxon>Bacteroidota</taxon>
        <taxon>Cytophagia</taxon>
        <taxon>Cytophagales</taxon>
        <taxon>Hymenobacteraceae</taxon>
        <taxon>Hymenobacter</taxon>
    </lineage>
</organism>
<proteinExistence type="predicted"/>
<accession>A0ABS0IJ35</accession>
<dbReference type="EMBL" id="JADQDQ010000005">
    <property type="protein sequence ID" value="MBF9238389.1"/>
    <property type="molecule type" value="Genomic_DNA"/>
</dbReference>
<evidence type="ECO:0000313" key="2">
    <source>
        <dbReference type="EMBL" id="MBF9238389.1"/>
    </source>
</evidence>
<keyword evidence="3" id="KW-1185">Reference proteome</keyword>
<comment type="caution">
    <text evidence="2">The sequence shown here is derived from an EMBL/GenBank/DDBJ whole genome shotgun (WGS) entry which is preliminary data.</text>
</comment>
<evidence type="ECO:0000313" key="3">
    <source>
        <dbReference type="Proteomes" id="UP000597617"/>
    </source>
</evidence>
<dbReference type="InterPro" id="IPR009061">
    <property type="entry name" value="DNA-bd_dom_put_sf"/>
</dbReference>
<protein>
    <submittedName>
        <fullName evidence="2">Helix-turn-helix domain-containing protein</fullName>
    </submittedName>
</protein>
<feature type="domain" description="Helix-turn-helix" evidence="1">
    <location>
        <begin position="39"/>
        <end position="82"/>
    </location>
</feature>
<dbReference type="InterPro" id="IPR041657">
    <property type="entry name" value="HTH_17"/>
</dbReference>
<evidence type="ECO:0000259" key="1">
    <source>
        <dbReference type="Pfam" id="PF12728"/>
    </source>
</evidence>